<reference evidence="2" key="1">
    <citation type="submission" date="2017-09" db="EMBL/GenBank/DDBJ databases">
        <authorList>
            <person name="Varghese N."/>
            <person name="Submissions S."/>
        </authorList>
    </citation>
    <scope>NUCLEOTIDE SEQUENCE [LARGE SCALE GENOMIC DNA]</scope>
    <source>
        <strain evidence="2">DSM 2913</strain>
    </source>
</reference>
<organism evidence="1 2">
    <name type="scientific">Hydrogenobacter hydrogenophilus</name>
    <dbReference type="NCBI Taxonomy" id="35835"/>
    <lineage>
        <taxon>Bacteria</taxon>
        <taxon>Pseudomonadati</taxon>
        <taxon>Aquificota</taxon>
        <taxon>Aquificia</taxon>
        <taxon>Aquificales</taxon>
        <taxon>Aquificaceae</taxon>
        <taxon>Hydrogenobacter</taxon>
    </lineage>
</organism>
<protein>
    <submittedName>
        <fullName evidence="1">Uncharacterized protein</fullName>
    </submittedName>
</protein>
<proteinExistence type="predicted"/>
<accession>A0A285P1K0</accession>
<sequence>MAYLKGRTLVYMVVLLWFMLKTAFAESLPNLQKNKYEVVKATEGRELTDKQKTKIFEDMGICRKIFKDPDDKDIVCKADTVKVVGRPAEIRIRQIIKGNFLGDGSEVVLINADSYDFTGAEGITGFYIILKNGKVEKISPKRNLEFYFLKFPGKNEELLLVRVREYVKQAGATDYLNTCKVSKAKKDYYLECYDMSEPVYKRIISKNPKLKKIAEDLNTESYIEVVKAYYIGSNPNQSEELVVDIKYDIENEELNFHKSFADTIRLKTEDFYKLKKKKLRLGY</sequence>
<dbReference type="AlphaFoldDB" id="A0A285P1K0"/>
<gene>
    <name evidence="1" type="ORF">SAMN06265353_1411</name>
</gene>
<evidence type="ECO:0000313" key="2">
    <source>
        <dbReference type="Proteomes" id="UP000218627"/>
    </source>
</evidence>
<keyword evidence="2" id="KW-1185">Reference proteome</keyword>
<evidence type="ECO:0000313" key="1">
    <source>
        <dbReference type="EMBL" id="SNZ15600.1"/>
    </source>
</evidence>
<dbReference type="Proteomes" id="UP000218627">
    <property type="component" value="Unassembled WGS sequence"/>
</dbReference>
<dbReference type="EMBL" id="OBEN01000008">
    <property type="protein sequence ID" value="SNZ15600.1"/>
    <property type="molecule type" value="Genomic_DNA"/>
</dbReference>
<dbReference type="RefSeq" id="WP_096602795.1">
    <property type="nucleotide sequence ID" value="NZ_OBEN01000008.1"/>
</dbReference>
<name>A0A285P1K0_9AQUI</name>